<protein>
    <submittedName>
        <fullName evidence="1">Uncharacterized protein</fullName>
    </submittedName>
</protein>
<proteinExistence type="predicted"/>
<comment type="caution">
    <text evidence="1">The sequence shown here is derived from an EMBL/GenBank/DDBJ whole genome shotgun (WGS) entry which is preliminary data.</text>
</comment>
<keyword evidence="2" id="KW-1185">Reference proteome</keyword>
<dbReference type="Proteomes" id="UP001415857">
    <property type="component" value="Unassembled WGS sequence"/>
</dbReference>
<evidence type="ECO:0000313" key="2">
    <source>
        <dbReference type="Proteomes" id="UP001415857"/>
    </source>
</evidence>
<name>A0AAP0RS50_LIQFO</name>
<sequence length="119" mass="12925">MAWAPTSGELPPIYENCTMEDDGAVGIDIDSEGDNLQSVSALDNITTNFSSGVGQKRVHKQDKRGEKVTQLQSCLSNFIGFVARLRAELLLTHCEQICLAKVEVLVCNAFGVGFYTNSP</sequence>
<accession>A0AAP0RS50</accession>
<dbReference type="AlphaFoldDB" id="A0AAP0RS50"/>
<reference evidence="1 2" key="1">
    <citation type="journal article" date="2024" name="Plant J.">
        <title>Genome sequences and population genomics reveal climatic adaptation and genomic divergence between two closely related sweetgum species.</title>
        <authorList>
            <person name="Xu W.Q."/>
            <person name="Ren C.Q."/>
            <person name="Zhang X.Y."/>
            <person name="Comes H.P."/>
            <person name="Liu X.H."/>
            <person name="Li Y.G."/>
            <person name="Kettle C.J."/>
            <person name="Jalonen R."/>
            <person name="Gaisberger H."/>
            <person name="Ma Y.Z."/>
            <person name="Qiu Y.X."/>
        </authorList>
    </citation>
    <scope>NUCLEOTIDE SEQUENCE [LARGE SCALE GENOMIC DNA]</scope>
    <source>
        <strain evidence="1">Hangzhou</strain>
    </source>
</reference>
<evidence type="ECO:0000313" key="1">
    <source>
        <dbReference type="EMBL" id="KAK9283379.1"/>
    </source>
</evidence>
<organism evidence="1 2">
    <name type="scientific">Liquidambar formosana</name>
    <name type="common">Formosan gum</name>
    <dbReference type="NCBI Taxonomy" id="63359"/>
    <lineage>
        <taxon>Eukaryota</taxon>
        <taxon>Viridiplantae</taxon>
        <taxon>Streptophyta</taxon>
        <taxon>Embryophyta</taxon>
        <taxon>Tracheophyta</taxon>
        <taxon>Spermatophyta</taxon>
        <taxon>Magnoliopsida</taxon>
        <taxon>eudicotyledons</taxon>
        <taxon>Gunneridae</taxon>
        <taxon>Pentapetalae</taxon>
        <taxon>Saxifragales</taxon>
        <taxon>Altingiaceae</taxon>
        <taxon>Liquidambar</taxon>
    </lineage>
</organism>
<gene>
    <name evidence="1" type="ORF">L1049_011621</name>
</gene>
<dbReference type="EMBL" id="JBBPBK010000006">
    <property type="protein sequence ID" value="KAK9283379.1"/>
    <property type="molecule type" value="Genomic_DNA"/>
</dbReference>